<proteinExistence type="predicted"/>
<reference evidence="6 7" key="1">
    <citation type="submission" date="2012-07" db="EMBL/GenBank/DDBJ databases">
        <title>The Genome Sequence of Lactobacillus crispatus FB077-07.</title>
        <authorList>
            <consortium name="The Broad Institute Genome Sequencing Platform"/>
            <person name="Earl A."/>
            <person name="Ward D."/>
            <person name="Feldgarden M."/>
            <person name="Gevers D."/>
            <person name="Saerens B."/>
            <person name="Vaneechoutte M."/>
            <person name="Walker B."/>
            <person name="Young S.K."/>
            <person name="Zeng Q."/>
            <person name="Gargeya S."/>
            <person name="Fitzgerald M."/>
            <person name="Haas B."/>
            <person name="Abouelleil A."/>
            <person name="Alvarado L."/>
            <person name="Arachchi H.M."/>
            <person name="Berlin A.M."/>
            <person name="Chapman S.B."/>
            <person name="Goldberg J."/>
            <person name="Griggs A."/>
            <person name="Gujja S."/>
            <person name="Hansen M."/>
            <person name="Howarth C."/>
            <person name="Imamovic A."/>
            <person name="Larimer J."/>
            <person name="McCowen C."/>
            <person name="Montmayeur A."/>
            <person name="Murphy C."/>
            <person name="Neiman D."/>
            <person name="Pearson M."/>
            <person name="Priest M."/>
            <person name="Roberts A."/>
            <person name="Saif S."/>
            <person name="Shea T."/>
            <person name="Sisk P."/>
            <person name="Sykes S."/>
            <person name="Wortman J."/>
            <person name="Nusbaum C."/>
            <person name="Birren B."/>
        </authorList>
    </citation>
    <scope>NUCLEOTIDE SEQUENCE [LARGE SCALE GENOMIC DNA]</scope>
    <source>
        <strain evidence="6 7">FB077-07</strain>
    </source>
</reference>
<comment type="caution">
    <text evidence="6">The sequence shown here is derived from an EMBL/GenBank/DDBJ whole genome shotgun (WGS) entry which is preliminary data.</text>
</comment>
<keyword evidence="2 5" id="KW-0812">Transmembrane</keyword>
<evidence type="ECO:0000256" key="5">
    <source>
        <dbReference type="SAM" id="Phobius"/>
    </source>
</evidence>
<dbReference type="InterPro" id="IPR002293">
    <property type="entry name" value="AA/rel_permease1"/>
</dbReference>
<dbReference type="Pfam" id="PF13520">
    <property type="entry name" value="AA_permease_2"/>
    <property type="match status" value="1"/>
</dbReference>
<dbReference type="Proteomes" id="UP000004722">
    <property type="component" value="Unassembled WGS sequence"/>
</dbReference>
<dbReference type="Gene3D" id="1.20.1740.10">
    <property type="entry name" value="Amino acid/polyamine transporter I"/>
    <property type="match status" value="1"/>
</dbReference>
<dbReference type="GO" id="GO:0016020">
    <property type="term" value="C:membrane"/>
    <property type="evidence" value="ECO:0007669"/>
    <property type="project" value="UniProtKB-SubCell"/>
</dbReference>
<dbReference type="GO" id="GO:0022857">
    <property type="term" value="F:transmembrane transporter activity"/>
    <property type="evidence" value="ECO:0007669"/>
    <property type="project" value="InterPro"/>
</dbReference>
<dbReference type="PATRIC" id="fig|883092.3.peg.960"/>
<keyword evidence="4 5" id="KW-0472">Membrane</keyword>
<keyword evidence="3 5" id="KW-1133">Transmembrane helix</keyword>
<dbReference type="HOGENOM" id="CLU_177697_0_0_9"/>
<evidence type="ECO:0000256" key="3">
    <source>
        <dbReference type="ARBA" id="ARBA00022989"/>
    </source>
</evidence>
<name>K1MKT0_9LACO</name>
<dbReference type="AlphaFoldDB" id="K1MKT0"/>
<dbReference type="EMBL" id="AGZG01000062">
    <property type="protein sequence ID" value="EKB69760.1"/>
    <property type="molecule type" value="Genomic_DNA"/>
</dbReference>
<evidence type="ECO:0000313" key="7">
    <source>
        <dbReference type="Proteomes" id="UP000004722"/>
    </source>
</evidence>
<evidence type="ECO:0008006" key="8">
    <source>
        <dbReference type="Google" id="ProtNLM"/>
    </source>
</evidence>
<feature type="transmembrane region" description="Helical" evidence="5">
    <location>
        <begin position="12"/>
        <end position="31"/>
    </location>
</feature>
<sequence>MDDENSQTKKSLTTMSLVLMIITTVYGFGNVSVSYEQMTYAGIIWFILAGVCFFFPAGLMMAEYGSAFHDAQGGIYSWLAGSVGQK</sequence>
<accession>K1MKT0</accession>
<protein>
    <recommendedName>
        <fullName evidence="8">Inner membrane transporter yjeM</fullName>
    </recommendedName>
</protein>
<evidence type="ECO:0000256" key="2">
    <source>
        <dbReference type="ARBA" id="ARBA00022692"/>
    </source>
</evidence>
<comment type="subcellular location">
    <subcellularLocation>
        <location evidence="1">Membrane</location>
        <topology evidence="1">Multi-pass membrane protein</topology>
    </subcellularLocation>
</comment>
<gene>
    <name evidence="6" type="ORF">HMPREF9249_00973</name>
</gene>
<feature type="transmembrane region" description="Helical" evidence="5">
    <location>
        <begin position="43"/>
        <end position="62"/>
    </location>
</feature>
<evidence type="ECO:0000256" key="4">
    <source>
        <dbReference type="ARBA" id="ARBA00023136"/>
    </source>
</evidence>
<organism evidence="6 7">
    <name type="scientific">Lactobacillus crispatus FB077-07</name>
    <dbReference type="NCBI Taxonomy" id="883092"/>
    <lineage>
        <taxon>Bacteria</taxon>
        <taxon>Bacillati</taxon>
        <taxon>Bacillota</taxon>
        <taxon>Bacilli</taxon>
        <taxon>Lactobacillales</taxon>
        <taxon>Lactobacillaceae</taxon>
        <taxon>Lactobacillus</taxon>
    </lineage>
</organism>
<evidence type="ECO:0000256" key="1">
    <source>
        <dbReference type="ARBA" id="ARBA00004141"/>
    </source>
</evidence>
<evidence type="ECO:0000313" key="6">
    <source>
        <dbReference type="EMBL" id="EKB69760.1"/>
    </source>
</evidence>